<sequence>MEGDAEDVNLEESRQEGPGTSPAVSASIVRRKHYSIHTKHAVILGTEGMSVRAAAKAFGVLRRTLTDWVAEKENHFAFQGSENTPARTPWRTESIPFSPELLTYMKDQRRADQALTTTRMVQFIRSSYLQWLTEYTENKKDTSTAYDSLFRLLRRFAYRHGFTQRTPHGLKENREDLVVMQRVFSMSFQNKYGHMPSDKIINIDETGVYNDTPPSRIICSRGEPSNITTTQKHSARMTVVCSIRGDVRGEPDGVIANEEVPSYPKGHHYAVQPKAGMDGRVWHAFLRTVMLPCIEGPFVLLIDNFATYQRRRRKL</sequence>
<evidence type="ECO:0000313" key="3">
    <source>
        <dbReference type="Proteomes" id="UP001259832"/>
    </source>
</evidence>
<reference evidence="2" key="1">
    <citation type="submission" date="2023-08" db="EMBL/GenBank/DDBJ databases">
        <title>Reference Genome Resource for the Citrus Pathogen Phytophthora citrophthora.</title>
        <authorList>
            <person name="Moller H."/>
            <person name="Coetzee B."/>
            <person name="Rose L.J."/>
            <person name="Van Niekerk J.M."/>
        </authorList>
    </citation>
    <scope>NUCLEOTIDE SEQUENCE</scope>
    <source>
        <strain evidence="2">STE-U-9442</strain>
    </source>
</reference>
<dbReference type="Proteomes" id="UP001259832">
    <property type="component" value="Unassembled WGS sequence"/>
</dbReference>
<evidence type="ECO:0000256" key="1">
    <source>
        <dbReference type="SAM" id="MobiDB-lite"/>
    </source>
</evidence>
<evidence type="ECO:0000313" key="2">
    <source>
        <dbReference type="EMBL" id="KAK1938264.1"/>
    </source>
</evidence>
<proteinExistence type="predicted"/>
<keyword evidence="3" id="KW-1185">Reference proteome</keyword>
<feature type="region of interest" description="Disordered" evidence="1">
    <location>
        <begin position="1"/>
        <end position="25"/>
    </location>
</feature>
<accession>A0AAD9GGU8</accession>
<name>A0AAD9GGU8_9STRA</name>
<dbReference type="EMBL" id="JASMQC010000018">
    <property type="protein sequence ID" value="KAK1938264.1"/>
    <property type="molecule type" value="Genomic_DNA"/>
</dbReference>
<protein>
    <recommendedName>
        <fullName evidence="4">DDE-1 domain-containing protein</fullName>
    </recommendedName>
</protein>
<feature type="compositionally biased region" description="Acidic residues" evidence="1">
    <location>
        <begin position="1"/>
        <end position="10"/>
    </location>
</feature>
<comment type="caution">
    <text evidence="2">The sequence shown here is derived from an EMBL/GenBank/DDBJ whole genome shotgun (WGS) entry which is preliminary data.</text>
</comment>
<gene>
    <name evidence="2" type="ORF">P3T76_009414</name>
</gene>
<organism evidence="2 3">
    <name type="scientific">Phytophthora citrophthora</name>
    <dbReference type="NCBI Taxonomy" id="4793"/>
    <lineage>
        <taxon>Eukaryota</taxon>
        <taxon>Sar</taxon>
        <taxon>Stramenopiles</taxon>
        <taxon>Oomycota</taxon>
        <taxon>Peronosporomycetes</taxon>
        <taxon>Peronosporales</taxon>
        <taxon>Peronosporaceae</taxon>
        <taxon>Phytophthora</taxon>
    </lineage>
</organism>
<dbReference type="AlphaFoldDB" id="A0AAD9GGU8"/>
<evidence type="ECO:0008006" key="4">
    <source>
        <dbReference type="Google" id="ProtNLM"/>
    </source>
</evidence>